<dbReference type="GO" id="GO:0003964">
    <property type="term" value="F:RNA-directed DNA polymerase activity"/>
    <property type="evidence" value="ECO:0007669"/>
    <property type="project" value="UniProtKB-KW"/>
</dbReference>
<comment type="caution">
    <text evidence="11">The sequence shown here is derived from an EMBL/GenBank/DDBJ whole genome shotgun (WGS) entry which is preliminary data.</text>
</comment>
<comment type="similarity">
    <text evidence="8">Belongs to the bacterial reverse transcriptase family.</text>
</comment>
<evidence type="ECO:0000256" key="8">
    <source>
        <dbReference type="ARBA" id="ARBA00034120"/>
    </source>
</evidence>
<sequence length="444" mass="48901">MADRRGEPPDPVAAALAAAFLDGPWTAADLAARGRRAVGRPRVRWVRTLAEQVLERFPRPPLDETRSLQAVVAWSTPYQEARTRASRAGEPLRVAHLATAATAMGRNRWGVPVLDTVADLAAFLELDDAHLDWFADVHRFQVRAPAGPLHHYRSRWTAKRGAPRLLEAPLPRLKAVQRTLLHRVLARFPVHDAAHGFVPGRSALTGAWDHVQARTVVRFDLEGFFAAVPAARVFGLFRQTGYAEPVAHVLTGLVTHVTPLTVLRTMPAGGSPDERHRLRRNLSRAHLPQGAPTSPALANLVALGLDRRLAGWARATGATYTRYADDLTFSSIDGIDPRRLERAVAGIAEDEGFRLNPAKTRVRGAGARQLVTGLVVNERPNVPREEFDRLKAVLHNCVQHGPDGQNREGHPDFRAHLQGRVARVEAVNPARGRRLRSSLDAIAW</sequence>
<keyword evidence="6 11" id="KW-0695">RNA-directed DNA polymerase</keyword>
<evidence type="ECO:0000256" key="6">
    <source>
        <dbReference type="ARBA" id="ARBA00022918"/>
    </source>
</evidence>
<keyword evidence="2 11" id="KW-0808">Transferase</keyword>
<dbReference type="PROSITE" id="PS50878">
    <property type="entry name" value="RT_POL"/>
    <property type="match status" value="1"/>
</dbReference>
<comment type="catalytic activity">
    <reaction evidence="9">
        <text>DNA(n) + a 2'-deoxyribonucleoside 5'-triphosphate = DNA(n+1) + diphosphate</text>
        <dbReference type="Rhea" id="RHEA:22508"/>
        <dbReference type="Rhea" id="RHEA-COMP:17339"/>
        <dbReference type="Rhea" id="RHEA-COMP:17340"/>
        <dbReference type="ChEBI" id="CHEBI:33019"/>
        <dbReference type="ChEBI" id="CHEBI:61560"/>
        <dbReference type="ChEBI" id="CHEBI:173112"/>
        <dbReference type="EC" id="2.7.7.49"/>
    </reaction>
</comment>
<dbReference type="CDD" id="cd03487">
    <property type="entry name" value="RT_Bac_retron_II"/>
    <property type="match status" value="1"/>
</dbReference>
<gene>
    <name evidence="11" type="ORF">AB1207_10075</name>
</gene>
<dbReference type="PANTHER" id="PTHR34047">
    <property type="entry name" value="NUCLEAR INTRON MATURASE 1, MITOCHONDRIAL-RELATED"/>
    <property type="match status" value="1"/>
</dbReference>
<evidence type="ECO:0000256" key="2">
    <source>
        <dbReference type="ARBA" id="ARBA00022679"/>
    </source>
</evidence>
<dbReference type="InterPro" id="IPR000477">
    <property type="entry name" value="RT_dom"/>
</dbReference>
<evidence type="ECO:0000256" key="9">
    <source>
        <dbReference type="ARBA" id="ARBA00048173"/>
    </source>
</evidence>
<proteinExistence type="inferred from homology"/>
<dbReference type="RefSeq" id="WP_367638013.1">
    <property type="nucleotide sequence ID" value="NZ_JBFNQN010000006.1"/>
</dbReference>
<feature type="domain" description="Reverse transcriptase" evidence="10">
    <location>
        <begin position="138"/>
        <end position="376"/>
    </location>
</feature>
<dbReference type="InterPro" id="IPR043502">
    <property type="entry name" value="DNA/RNA_pol_sf"/>
</dbReference>
<keyword evidence="4" id="KW-0479">Metal-binding</keyword>
<keyword evidence="3 11" id="KW-0548">Nucleotidyltransferase</keyword>
<evidence type="ECO:0000256" key="3">
    <source>
        <dbReference type="ARBA" id="ARBA00022695"/>
    </source>
</evidence>
<keyword evidence="12" id="KW-1185">Reference proteome</keyword>
<evidence type="ECO:0000256" key="1">
    <source>
        <dbReference type="ARBA" id="ARBA00012493"/>
    </source>
</evidence>
<dbReference type="PRINTS" id="PR00866">
    <property type="entry name" value="RNADNAPOLMS"/>
</dbReference>
<dbReference type="Proteomes" id="UP001555826">
    <property type="component" value="Unassembled WGS sequence"/>
</dbReference>
<evidence type="ECO:0000256" key="5">
    <source>
        <dbReference type="ARBA" id="ARBA00022842"/>
    </source>
</evidence>
<evidence type="ECO:0000259" key="10">
    <source>
        <dbReference type="PROSITE" id="PS50878"/>
    </source>
</evidence>
<evidence type="ECO:0000256" key="4">
    <source>
        <dbReference type="ARBA" id="ARBA00022723"/>
    </source>
</evidence>
<reference evidence="11 12" key="1">
    <citation type="submission" date="2024-07" db="EMBL/GenBank/DDBJ databases">
        <authorList>
            <person name="Thanompreechachai J."/>
            <person name="Duangmal K."/>
        </authorList>
    </citation>
    <scope>NUCLEOTIDE SEQUENCE [LARGE SCALE GENOMIC DNA]</scope>
    <source>
        <strain evidence="11 12">KCTC 19886</strain>
    </source>
</reference>
<evidence type="ECO:0000313" key="11">
    <source>
        <dbReference type="EMBL" id="MEW9265094.1"/>
    </source>
</evidence>
<dbReference type="InterPro" id="IPR051083">
    <property type="entry name" value="GrpII_Intron_Splice-Mob/Def"/>
</dbReference>
<organism evidence="11 12">
    <name type="scientific">Kineococcus endophyticus</name>
    <dbReference type="NCBI Taxonomy" id="1181883"/>
    <lineage>
        <taxon>Bacteria</taxon>
        <taxon>Bacillati</taxon>
        <taxon>Actinomycetota</taxon>
        <taxon>Actinomycetes</taxon>
        <taxon>Kineosporiales</taxon>
        <taxon>Kineosporiaceae</taxon>
        <taxon>Kineococcus</taxon>
    </lineage>
</organism>
<evidence type="ECO:0000256" key="7">
    <source>
        <dbReference type="ARBA" id="ARBA00023118"/>
    </source>
</evidence>
<name>A0ABV3P651_9ACTN</name>
<dbReference type="InterPro" id="IPR000123">
    <property type="entry name" value="Reverse_transcriptase_msDNA"/>
</dbReference>
<dbReference type="EC" id="2.7.7.49" evidence="1"/>
<dbReference type="EMBL" id="JBFNQN010000006">
    <property type="protein sequence ID" value="MEW9265094.1"/>
    <property type="molecule type" value="Genomic_DNA"/>
</dbReference>
<protein>
    <recommendedName>
        <fullName evidence="1">RNA-directed DNA polymerase</fullName>
        <ecNumber evidence="1">2.7.7.49</ecNumber>
    </recommendedName>
</protein>
<keyword evidence="5" id="KW-0460">Magnesium</keyword>
<accession>A0ABV3P651</accession>
<keyword evidence="7" id="KW-0051">Antiviral defense</keyword>
<dbReference type="Pfam" id="PF00078">
    <property type="entry name" value="RVT_1"/>
    <property type="match status" value="1"/>
</dbReference>
<dbReference type="PANTHER" id="PTHR34047:SF7">
    <property type="entry name" value="RNA-DIRECTED DNA POLYMERASE"/>
    <property type="match status" value="1"/>
</dbReference>
<evidence type="ECO:0000313" key="12">
    <source>
        <dbReference type="Proteomes" id="UP001555826"/>
    </source>
</evidence>
<dbReference type="SUPFAM" id="SSF56672">
    <property type="entry name" value="DNA/RNA polymerases"/>
    <property type="match status" value="1"/>
</dbReference>